<evidence type="ECO:0000256" key="1">
    <source>
        <dbReference type="ARBA" id="ARBA00004123"/>
    </source>
</evidence>
<sequence length="387" mass="39488">MAFSFGSTPAAAPAFGATPAAAPAGGLFGAPAAAPAAGGFSFGAPKPAGSGLFGAAPAPAPAGGLFGATPAPAPGGLFGAKPAFGATPAPAGGLFGAKPAFGAPAPAGGLFGSTTTTGFGAPQQSQMPPGSLTAPTEARPQGLGVDRAAFDLRAAIAEYTAQGQPNPDAQLATLCYDVAASQQAAQLLQRQRPASVPPERWAKFSLHNPDPDRCVPQPVVGFQALATRVERAQQALAKNEELARQVRAKAEVLLRAARLSDGVADELRARNATLQLRLLRVAKKAEVARRENIPVHPEERRLAARLRKLEHDALAPRAALDALSREASRGAPAARAPALPAEDRARLEAALEAQHAGLAKLLDVARVDARDVGIMAKLREKSAAPRP</sequence>
<gene>
    <name evidence="6" type="ORF">PECAL_5P19120</name>
</gene>
<proteinExistence type="predicted"/>
<keyword evidence="4" id="KW-0175">Coiled coil</keyword>
<keyword evidence="7" id="KW-1185">Reference proteome</keyword>
<dbReference type="GO" id="GO:0017056">
    <property type="term" value="F:structural constituent of nuclear pore"/>
    <property type="evidence" value="ECO:0007669"/>
    <property type="project" value="TreeGrafter"/>
</dbReference>
<evidence type="ECO:0000256" key="2">
    <source>
        <dbReference type="ARBA" id="ARBA00022448"/>
    </source>
</evidence>
<dbReference type="Pfam" id="PF13634">
    <property type="entry name" value="Nucleoporin_FG"/>
    <property type="match status" value="1"/>
</dbReference>
<dbReference type="PANTHER" id="PTHR13000">
    <property type="entry name" value="NUCLEOPORIN P54"/>
    <property type="match status" value="1"/>
</dbReference>
<dbReference type="PANTHER" id="PTHR13000:SF0">
    <property type="entry name" value="NUCLEOPORIN P54"/>
    <property type="match status" value="1"/>
</dbReference>
<dbReference type="OrthoDB" id="6162375at2759"/>
<dbReference type="GO" id="GO:0006607">
    <property type="term" value="P:NLS-bearing protein import into nucleus"/>
    <property type="evidence" value="ECO:0007669"/>
    <property type="project" value="TreeGrafter"/>
</dbReference>
<dbReference type="Pfam" id="PF13874">
    <property type="entry name" value="Nup54"/>
    <property type="match status" value="1"/>
</dbReference>
<reference evidence="6" key="1">
    <citation type="submission" date="2021-11" db="EMBL/GenBank/DDBJ databases">
        <authorList>
            <consortium name="Genoscope - CEA"/>
            <person name="William W."/>
        </authorList>
    </citation>
    <scope>NUCLEOTIDE SEQUENCE</scope>
</reference>
<dbReference type="AlphaFoldDB" id="A0A8J2SZU4"/>
<keyword evidence="3" id="KW-0539">Nucleus</keyword>
<feature type="coiled-coil region" evidence="4">
    <location>
        <begin position="222"/>
        <end position="249"/>
    </location>
</feature>
<dbReference type="InterPro" id="IPR025574">
    <property type="entry name" value="Nucleoporin_FG_rpt"/>
</dbReference>
<accession>A0A8J2SZU4</accession>
<evidence type="ECO:0000256" key="4">
    <source>
        <dbReference type="SAM" id="Coils"/>
    </source>
</evidence>
<dbReference type="Proteomes" id="UP000789595">
    <property type="component" value="Unassembled WGS sequence"/>
</dbReference>
<dbReference type="InterPro" id="IPR025712">
    <property type="entry name" value="Nup54_alpha-helical_dom"/>
</dbReference>
<comment type="caution">
    <text evidence="6">The sequence shown here is derived from an EMBL/GenBank/DDBJ whole genome shotgun (WGS) entry which is preliminary data.</text>
</comment>
<evidence type="ECO:0000313" key="7">
    <source>
        <dbReference type="Proteomes" id="UP000789595"/>
    </source>
</evidence>
<evidence type="ECO:0000259" key="5">
    <source>
        <dbReference type="Pfam" id="PF13874"/>
    </source>
</evidence>
<protein>
    <recommendedName>
        <fullName evidence="5">Nucleoporin Nup54 alpha-helical domain-containing protein</fullName>
    </recommendedName>
</protein>
<dbReference type="EMBL" id="CAKKNE010000005">
    <property type="protein sequence ID" value="CAH0377350.1"/>
    <property type="molecule type" value="Genomic_DNA"/>
</dbReference>
<evidence type="ECO:0000256" key="3">
    <source>
        <dbReference type="ARBA" id="ARBA00023242"/>
    </source>
</evidence>
<evidence type="ECO:0000313" key="6">
    <source>
        <dbReference type="EMBL" id="CAH0377350.1"/>
    </source>
</evidence>
<dbReference type="GO" id="GO:0006999">
    <property type="term" value="P:nuclear pore organization"/>
    <property type="evidence" value="ECO:0007669"/>
    <property type="project" value="TreeGrafter"/>
</dbReference>
<organism evidence="6 7">
    <name type="scientific">Pelagomonas calceolata</name>
    <dbReference type="NCBI Taxonomy" id="35677"/>
    <lineage>
        <taxon>Eukaryota</taxon>
        <taxon>Sar</taxon>
        <taxon>Stramenopiles</taxon>
        <taxon>Ochrophyta</taxon>
        <taxon>Pelagophyceae</taxon>
        <taxon>Pelagomonadales</taxon>
        <taxon>Pelagomonadaceae</taxon>
        <taxon>Pelagomonas</taxon>
    </lineage>
</organism>
<dbReference type="GO" id="GO:0036228">
    <property type="term" value="P:protein localization to nuclear inner membrane"/>
    <property type="evidence" value="ECO:0007669"/>
    <property type="project" value="TreeGrafter"/>
</dbReference>
<dbReference type="InterPro" id="IPR024864">
    <property type="entry name" value="Nup54/Nup57/Nup44"/>
</dbReference>
<keyword evidence="2" id="KW-0813">Transport</keyword>
<feature type="domain" description="Nucleoporin Nup54 alpha-helical" evidence="5">
    <location>
        <begin position="192"/>
        <end position="317"/>
    </location>
</feature>
<comment type="subcellular location">
    <subcellularLocation>
        <location evidence="1">Nucleus</location>
    </subcellularLocation>
</comment>
<dbReference type="GO" id="GO:0044613">
    <property type="term" value="C:nuclear pore central transport channel"/>
    <property type="evidence" value="ECO:0007669"/>
    <property type="project" value="TreeGrafter"/>
</dbReference>
<name>A0A8J2SZU4_9STRA</name>